<evidence type="ECO:0000259" key="1">
    <source>
        <dbReference type="Pfam" id="PF23961"/>
    </source>
</evidence>
<dbReference type="RefSeq" id="WP_095267077.1">
    <property type="nucleotide sequence ID" value="NZ_NPBY01000063.1"/>
</dbReference>
<protein>
    <recommendedName>
        <fullName evidence="1">Phage neck terminator protein gp12-like domain-containing protein</fullName>
    </recommendedName>
</protein>
<gene>
    <name evidence="2" type="ORF">CHH67_19750</name>
</gene>
<organism evidence="2 3">
    <name type="scientific">Paenibacillus campinasensis</name>
    <dbReference type="NCBI Taxonomy" id="66347"/>
    <lineage>
        <taxon>Bacteria</taxon>
        <taxon>Bacillati</taxon>
        <taxon>Bacillota</taxon>
        <taxon>Bacilli</taxon>
        <taxon>Bacillales</taxon>
        <taxon>Paenibacillaceae</taxon>
        <taxon>Paenibacillus</taxon>
    </lineage>
</organism>
<dbReference type="AlphaFoldDB" id="A0A268EKN7"/>
<dbReference type="EMBL" id="NPBY01000063">
    <property type="protein sequence ID" value="PAD73672.1"/>
    <property type="molecule type" value="Genomic_DNA"/>
</dbReference>
<feature type="domain" description="Phage neck terminator protein gp12-like" evidence="1">
    <location>
        <begin position="11"/>
        <end position="159"/>
    </location>
</feature>
<proteinExistence type="predicted"/>
<dbReference type="Pfam" id="PF23961">
    <property type="entry name" value="Phage_tail_terminator_9"/>
    <property type="match status" value="1"/>
</dbReference>
<evidence type="ECO:0000313" key="2">
    <source>
        <dbReference type="EMBL" id="PAD73672.1"/>
    </source>
</evidence>
<comment type="caution">
    <text evidence="2">The sequence shown here is derived from an EMBL/GenBank/DDBJ whole genome shotgun (WGS) entry which is preliminary data.</text>
</comment>
<dbReference type="InterPro" id="IPR057087">
    <property type="entry name" value="Gp12-like"/>
</dbReference>
<dbReference type="NCBIfam" id="NF047498">
    <property type="entry name" value="LIC_12616_fam"/>
    <property type="match status" value="1"/>
</dbReference>
<reference evidence="2 3" key="1">
    <citation type="submission" date="2017-07" db="EMBL/GenBank/DDBJ databases">
        <title>Isolation and whole genome analysis of endospore-forming bacteria from heroin.</title>
        <authorList>
            <person name="Kalinowski J."/>
            <person name="Ahrens B."/>
            <person name="Al-Dilaimi A."/>
            <person name="Winkler A."/>
            <person name="Wibberg D."/>
            <person name="Schleenbecker U."/>
            <person name="Ruckert C."/>
            <person name="Wolfel R."/>
            <person name="Grass G."/>
        </authorList>
    </citation>
    <scope>NUCLEOTIDE SEQUENCE [LARGE SCALE GENOMIC DNA]</scope>
    <source>
        <strain evidence="2 3">7537-G1</strain>
    </source>
</reference>
<name>A0A268EKN7_9BACL</name>
<accession>A0A268EKN7</accession>
<sequence>MIPYNDIRKLLVQSLSEYTGLQVIHMNGGGSIPQTAFLTYHFEPGFERVRGFPVEIHSGDHIKQIETVEFTVSFLSYADDPPTSMNNALRAREWFKTDGHDILKDAFWIIVHEIGRVENRDIAVEAEWERRHGFEVVFRMPEVSRSKLYPIEKVNIEGAGTIVSN</sequence>
<dbReference type="Proteomes" id="UP000215596">
    <property type="component" value="Unassembled WGS sequence"/>
</dbReference>
<dbReference type="OrthoDB" id="2921463at2"/>
<evidence type="ECO:0000313" key="3">
    <source>
        <dbReference type="Proteomes" id="UP000215596"/>
    </source>
</evidence>